<sequence>MPEKLLRRDDKASATNGVGTAHTNRDGEKMRAPSRLPSRRNVQSSCSRQQLSPQCSVNVDGHSTVPSMDAHDNNIAKVRGKPATKRCAKEPRAKENAVVHAPDHSNDLKLQEADDAIRRLNELGLGEDISPDEYMGYFKKLPRNPVVNPYLKLDSEQMIPLYIRHARYRIRYYKLLQRASSVRQHCAVDLLQKEDFSDEFLREMGYFVKFEKDGTFDWSFHPDLCKIRDLDDYQRLVPHDSGDFGTYADWDKYHRTFHSYETELEYLSYCSELSEKLKWMEDCVLIEAPSVKWGKISTRGAFQAMKIATTFSKITPSLADTAYYECVRNMRWNALWLKNMVELYFEIWLFVTKQKKNFRFAIEEVYKSNKVPIMVFKLQNALEYNCSEMEMEMEFHTYTENVTSGVTEDEAHSLIAEAVEKLVERPKFYQHYIRKKIDIAQSIGLIPVVGTRKYYDGGRASPCLRILGL</sequence>
<feature type="compositionally biased region" description="Basic and acidic residues" evidence="1">
    <location>
        <begin position="1"/>
        <end position="12"/>
    </location>
</feature>
<dbReference type="Proteomes" id="UP000324897">
    <property type="component" value="Chromosome 2"/>
</dbReference>
<organism evidence="2 3">
    <name type="scientific">Eragrostis curvula</name>
    <name type="common">weeping love grass</name>
    <dbReference type="NCBI Taxonomy" id="38414"/>
    <lineage>
        <taxon>Eukaryota</taxon>
        <taxon>Viridiplantae</taxon>
        <taxon>Streptophyta</taxon>
        <taxon>Embryophyta</taxon>
        <taxon>Tracheophyta</taxon>
        <taxon>Spermatophyta</taxon>
        <taxon>Magnoliopsida</taxon>
        <taxon>Liliopsida</taxon>
        <taxon>Poales</taxon>
        <taxon>Poaceae</taxon>
        <taxon>PACMAD clade</taxon>
        <taxon>Chloridoideae</taxon>
        <taxon>Eragrostideae</taxon>
        <taxon>Eragrostidinae</taxon>
        <taxon>Eragrostis</taxon>
    </lineage>
</organism>
<protein>
    <submittedName>
        <fullName evidence="2">Uncharacterized protein</fullName>
    </submittedName>
</protein>
<evidence type="ECO:0000256" key="1">
    <source>
        <dbReference type="SAM" id="MobiDB-lite"/>
    </source>
</evidence>
<feature type="compositionally biased region" description="Polar residues" evidence="1">
    <location>
        <begin position="40"/>
        <end position="56"/>
    </location>
</feature>
<feature type="compositionally biased region" description="Polar residues" evidence="1">
    <location>
        <begin position="13"/>
        <end position="22"/>
    </location>
</feature>
<proteinExistence type="predicted"/>
<feature type="region of interest" description="Disordered" evidence="1">
    <location>
        <begin position="1"/>
        <end position="56"/>
    </location>
</feature>
<keyword evidence="3" id="KW-1185">Reference proteome</keyword>
<dbReference type="EMBL" id="RWGY01000013">
    <property type="protein sequence ID" value="TVU25560.1"/>
    <property type="molecule type" value="Genomic_DNA"/>
</dbReference>
<evidence type="ECO:0000313" key="3">
    <source>
        <dbReference type="Proteomes" id="UP000324897"/>
    </source>
</evidence>
<dbReference type="AlphaFoldDB" id="A0A5J9UR88"/>
<dbReference type="OrthoDB" id="587492at2759"/>
<accession>A0A5J9UR88</accession>
<name>A0A5J9UR88_9POAL</name>
<comment type="caution">
    <text evidence="2">The sequence shown here is derived from an EMBL/GenBank/DDBJ whole genome shotgun (WGS) entry which is preliminary data.</text>
</comment>
<reference evidence="2 3" key="1">
    <citation type="journal article" date="2019" name="Sci. Rep.">
        <title>A high-quality genome of Eragrostis curvula grass provides insights into Poaceae evolution and supports new strategies to enhance forage quality.</title>
        <authorList>
            <person name="Carballo J."/>
            <person name="Santos B.A.C.M."/>
            <person name="Zappacosta D."/>
            <person name="Garbus I."/>
            <person name="Selva J.P."/>
            <person name="Gallo C.A."/>
            <person name="Diaz A."/>
            <person name="Albertini E."/>
            <person name="Caccamo M."/>
            <person name="Echenique V."/>
        </authorList>
    </citation>
    <scope>NUCLEOTIDE SEQUENCE [LARGE SCALE GENOMIC DNA]</scope>
    <source>
        <strain evidence="3">cv. Victoria</strain>
        <tissue evidence="2">Leaf</tissue>
    </source>
</reference>
<dbReference type="PANTHER" id="PTHR34480:SF14">
    <property type="entry name" value="OS01G0967800 PROTEIN"/>
    <property type="match status" value="1"/>
</dbReference>
<dbReference type="PANTHER" id="PTHR34480">
    <property type="entry name" value="OS01G0967800 PROTEIN-RELATED"/>
    <property type="match status" value="1"/>
</dbReference>
<evidence type="ECO:0000313" key="2">
    <source>
        <dbReference type="EMBL" id="TVU25560.1"/>
    </source>
</evidence>
<dbReference type="Gramene" id="TVU25560">
    <property type="protein sequence ID" value="TVU25560"/>
    <property type="gene ID" value="EJB05_28061"/>
</dbReference>
<gene>
    <name evidence="2" type="ORF">EJB05_28061</name>
</gene>